<evidence type="ECO:0000256" key="7">
    <source>
        <dbReference type="SAM" id="MobiDB-lite"/>
    </source>
</evidence>
<dbReference type="PROSITE" id="PS50850">
    <property type="entry name" value="MFS"/>
    <property type="match status" value="1"/>
</dbReference>
<evidence type="ECO:0000256" key="8">
    <source>
        <dbReference type="SAM" id="Phobius"/>
    </source>
</evidence>
<dbReference type="GO" id="GO:0016020">
    <property type="term" value="C:membrane"/>
    <property type="evidence" value="ECO:0007669"/>
    <property type="project" value="UniProtKB-SubCell"/>
</dbReference>
<dbReference type="InterPro" id="IPR005829">
    <property type="entry name" value="Sugar_transporter_CS"/>
</dbReference>
<dbReference type="InterPro" id="IPR005828">
    <property type="entry name" value="MFS_sugar_transport-like"/>
</dbReference>
<dbReference type="SUPFAM" id="SSF103473">
    <property type="entry name" value="MFS general substrate transporter"/>
    <property type="match status" value="1"/>
</dbReference>
<dbReference type="Pfam" id="PF00083">
    <property type="entry name" value="Sugar_tr"/>
    <property type="match status" value="1"/>
</dbReference>
<gene>
    <name evidence="10" type="ORF">GP486_008076</name>
</gene>
<organism evidence="10 11">
    <name type="scientific">Trichoglossum hirsutum</name>
    <dbReference type="NCBI Taxonomy" id="265104"/>
    <lineage>
        <taxon>Eukaryota</taxon>
        <taxon>Fungi</taxon>
        <taxon>Dikarya</taxon>
        <taxon>Ascomycota</taxon>
        <taxon>Pezizomycotina</taxon>
        <taxon>Geoglossomycetes</taxon>
        <taxon>Geoglossales</taxon>
        <taxon>Geoglossaceae</taxon>
        <taxon>Trichoglossum</taxon>
    </lineage>
</organism>
<comment type="subcellular location">
    <subcellularLocation>
        <location evidence="1">Membrane</location>
        <topology evidence="1">Multi-pass membrane protein</topology>
    </subcellularLocation>
</comment>
<evidence type="ECO:0000256" key="1">
    <source>
        <dbReference type="ARBA" id="ARBA00004141"/>
    </source>
</evidence>
<dbReference type="GO" id="GO:0005366">
    <property type="term" value="F:myo-inositol:proton symporter activity"/>
    <property type="evidence" value="ECO:0007669"/>
    <property type="project" value="TreeGrafter"/>
</dbReference>
<dbReference type="PANTHER" id="PTHR48020">
    <property type="entry name" value="PROTON MYO-INOSITOL COTRANSPORTER"/>
    <property type="match status" value="1"/>
</dbReference>
<reference evidence="10" key="1">
    <citation type="submission" date="2021-03" db="EMBL/GenBank/DDBJ databases">
        <title>Comparative genomics and phylogenomic investigation of the class Geoglossomycetes provide insights into ecological specialization and systematics.</title>
        <authorList>
            <person name="Melie T."/>
            <person name="Pirro S."/>
            <person name="Miller A.N."/>
            <person name="Quandt A."/>
        </authorList>
    </citation>
    <scope>NUCLEOTIDE SEQUENCE</scope>
    <source>
        <strain evidence="10">CAQ_001_2017</strain>
    </source>
</reference>
<dbReference type="GO" id="GO:1904679">
    <property type="term" value="P:myo-inositol import across plasma membrane"/>
    <property type="evidence" value="ECO:0007669"/>
    <property type="project" value="TreeGrafter"/>
</dbReference>
<evidence type="ECO:0000313" key="10">
    <source>
        <dbReference type="EMBL" id="KAH0548207.1"/>
    </source>
</evidence>
<feature type="compositionally biased region" description="Gly residues" evidence="7">
    <location>
        <begin position="261"/>
        <end position="273"/>
    </location>
</feature>
<feature type="domain" description="Major facilitator superfamily (MFS) profile" evidence="9">
    <location>
        <begin position="33"/>
        <end position="290"/>
    </location>
</feature>
<keyword evidence="5 8" id="KW-1133">Transmembrane helix</keyword>
<evidence type="ECO:0000256" key="3">
    <source>
        <dbReference type="ARBA" id="ARBA00022448"/>
    </source>
</evidence>
<keyword evidence="6 8" id="KW-0472">Membrane</keyword>
<keyword evidence="3" id="KW-0813">Transport</keyword>
<dbReference type="AlphaFoldDB" id="A0A9P8IEQ9"/>
<dbReference type="Proteomes" id="UP000750711">
    <property type="component" value="Unassembled WGS sequence"/>
</dbReference>
<keyword evidence="4 8" id="KW-0812">Transmembrane</keyword>
<accession>A0A9P8IEQ9</accession>
<dbReference type="Gene3D" id="1.20.1250.20">
    <property type="entry name" value="MFS general substrate transporter like domains"/>
    <property type="match status" value="1"/>
</dbReference>
<evidence type="ECO:0000259" key="9">
    <source>
        <dbReference type="PROSITE" id="PS50850"/>
    </source>
</evidence>
<dbReference type="EMBL" id="JAGHQM010002733">
    <property type="protein sequence ID" value="KAH0548207.1"/>
    <property type="molecule type" value="Genomic_DNA"/>
</dbReference>
<evidence type="ECO:0000256" key="6">
    <source>
        <dbReference type="ARBA" id="ARBA00023136"/>
    </source>
</evidence>
<keyword evidence="11" id="KW-1185">Reference proteome</keyword>
<dbReference type="InterPro" id="IPR020846">
    <property type="entry name" value="MFS_dom"/>
</dbReference>
<feature type="region of interest" description="Disordered" evidence="7">
    <location>
        <begin position="256"/>
        <end position="278"/>
    </location>
</feature>
<protein>
    <recommendedName>
        <fullName evidence="9">Major facilitator superfamily (MFS) profile domain-containing protein</fullName>
    </recommendedName>
</protein>
<evidence type="ECO:0000256" key="4">
    <source>
        <dbReference type="ARBA" id="ARBA00022692"/>
    </source>
</evidence>
<sequence length="290" mass="30416">MRGDDGQDEPSTVTMPQRESELHRSPGAWMWVLAFSAGISGLLFGYDTGVISATLVSIDADLSRRQLTTRDKSIITASTSLFALVASPAAGWAADRWGRRRVLLAADVLFVAGAVWQAVSGTVPAMVVGRSVVGAAVGAASLVVPLYISELAPAAYRGRLIVIQILMITLGQVVAYVVGWMLSSAGGGWRWMVGLGAVPAGVQAAVVLAVLPESPRWLVRAGRRPEAKRVLGKAFGSGSGPVVDEIVRGVEREIREEEGAGGEGRGSNGGGSSGLRNWTELWAVQGNRKA</sequence>
<feature type="non-terminal residue" evidence="10">
    <location>
        <position position="290"/>
    </location>
</feature>
<evidence type="ECO:0000256" key="2">
    <source>
        <dbReference type="ARBA" id="ARBA00010992"/>
    </source>
</evidence>
<dbReference type="PROSITE" id="PS00216">
    <property type="entry name" value="SUGAR_TRANSPORT_1"/>
    <property type="match status" value="1"/>
</dbReference>
<dbReference type="PRINTS" id="PR00171">
    <property type="entry name" value="SUGRTRNSPORT"/>
</dbReference>
<comment type="similarity">
    <text evidence="2">Belongs to the major facilitator superfamily. Sugar transporter (TC 2.A.1.1) family.</text>
</comment>
<dbReference type="InterPro" id="IPR003663">
    <property type="entry name" value="Sugar/inositol_transpt"/>
</dbReference>
<comment type="caution">
    <text evidence="10">The sequence shown here is derived from an EMBL/GenBank/DDBJ whole genome shotgun (WGS) entry which is preliminary data.</text>
</comment>
<feature type="transmembrane region" description="Helical" evidence="8">
    <location>
        <begin position="101"/>
        <end position="119"/>
    </location>
</feature>
<dbReference type="PROSITE" id="PS00217">
    <property type="entry name" value="SUGAR_TRANSPORT_2"/>
    <property type="match status" value="1"/>
</dbReference>
<feature type="transmembrane region" description="Helical" evidence="8">
    <location>
        <begin position="125"/>
        <end position="148"/>
    </location>
</feature>
<evidence type="ECO:0000256" key="5">
    <source>
        <dbReference type="ARBA" id="ARBA00022989"/>
    </source>
</evidence>
<evidence type="ECO:0000313" key="11">
    <source>
        <dbReference type="Proteomes" id="UP000750711"/>
    </source>
</evidence>
<name>A0A9P8IEQ9_9PEZI</name>
<feature type="transmembrane region" description="Helical" evidence="8">
    <location>
        <begin position="188"/>
        <end position="211"/>
    </location>
</feature>
<proteinExistence type="inferred from homology"/>
<feature type="transmembrane region" description="Helical" evidence="8">
    <location>
        <begin position="28"/>
        <end position="46"/>
    </location>
</feature>
<feature type="region of interest" description="Disordered" evidence="7">
    <location>
        <begin position="1"/>
        <end position="21"/>
    </location>
</feature>
<dbReference type="InterPro" id="IPR050814">
    <property type="entry name" value="Myo-inositol_Transporter"/>
</dbReference>
<feature type="transmembrane region" description="Helical" evidence="8">
    <location>
        <begin position="160"/>
        <end position="182"/>
    </location>
</feature>
<dbReference type="InterPro" id="IPR036259">
    <property type="entry name" value="MFS_trans_sf"/>
</dbReference>
<dbReference type="PANTHER" id="PTHR48020:SF12">
    <property type="entry name" value="PROTON MYO-INOSITOL COTRANSPORTER"/>
    <property type="match status" value="1"/>
</dbReference>